<feature type="compositionally biased region" description="Basic residues" evidence="1">
    <location>
        <begin position="151"/>
        <end position="163"/>
    </location>
</feature>
<dbReference type="PANTHER" id="PTHR21838">
    <property type="entry name" value="COILED-COIL DOMAIN-CONTAINING PROTEIN 137"/>
    <property type="match status" value="1"/>
</dbReference>
<dbReference type="EMBL" id="OU892285">
    <property type="protein sequence ID" value="CAG9773161.1"/>
    <property type="molecule type" value="Genomic_DNA"/>
</dbReference>
<dbReference type="AlphaFoldDB" id="A0A9N9QSX0"/>
<feature type="region of interest" description="Disordered" evidence="1">
    <location>
        <begin position="1"/>
        <end position="20"/>
    </location>
</feature>
<protein>
    <recommendedName>
        <fullName evidence="4">Coiled-coil domain-containing protein 137</fullName>
    </recommendedName>
</protein>
<dbReference type="InterPro" id="IPR026680">
    <property type="entry name" value="CCDC137"/>
</dbReference>
<feature type="compositionally biased region" description="Basic residues" evidence="1">
    <location>
        <begin position="1"/>
        <end position="12"/>
    </location>
</feature>
<organism evidence="2 3">
    <name type="scientific">Ceutorhynchus assimilis</name>
    <name type="common">cabbage seed weevil</name>
    <dbReference type="NCBI Taxonomy" id="467358"/>
    <lineage>
        <taxon>Eukaryota</taxon>
        <taxon>Metazoa</taxon>
        <taxon>Ecdysozoa</taxon>
        <taxon>Arthropoda</taxon>
        <taxon>Hexapoda</taxon>
        <taxon>Insecta</taxon>
        <taxon>Pterygota</taxon>
        <taxon>Neoptera</taxon>
        <taxon>Endopterygota</taxon>
        <taxon>Coleoptera</taxon>
        <taxon>Polyphaga</taxon>
        <taxon>Cucujiformia</taxon>
        <taxon>Curculionidae</taxon>
        <taxon>Ceutorhynchinae</taxon>
        <taxon>Ceutorhynchus</taxon>
    </lineage>
</organism>
<name>A0A9N9QSX0_9CUCU</name>
<reference evidence="2" key="1">
    <citation type="submission" date="2022-01" db="EMBL/GenBank/DDBJ databases">
        <authorList>
            <person name="King R."/>
        </authorList>
    </citation>
    <scope>NUCLEOTIDE SEQUENCE</scope>
</reference>
<feature type="region of interest" description="Disordered" evidence="1">
    <location>
        <begin position="151"/>
        <end position="197"/>
    </location>
</feature>
<evidence type="ECO:0000313" key="2">
    <source>
        <dbReference type="EMBL" id="CAG9773161.1"/>
    </source>
</evidence>
<evidence type="ECO:0000256" key="1">
    <source>
        <dbReference type="SAM" id="MobiDB-lite"/>
    </source>
</evidence>
<evidence type="ECO:0008006" key="4">
    <source>
        <dbReference type="Google" id="ProtNLM"/>
    </source>
</evidence>
<accession>A0A9N9QSX0</accession>
<dbReference type="OrthoDB" id="5876637at2759"/>
<keyword evidence="3" id="KW-1185">Reference proteome</keyword>
<sequence length="314" mass="36320">MGRKIPGRKHRGVKDPEKQQAERFAKIKDKINAPPSHPDDQQIPSSLSRIIDLKNKVKQGLFNKKKKQKKDKTNTIKKISRNPTPKFEQFPGETDREFKHRMNRICSEVIKEAAFEDKYQVDIKRNQDGEVEKVVKRPKDELEQLVKKLKKEQKSKKNYKGKKINQTDTEPKLTKSQKWALKKTAKKNKKQNNKDIDFGFVPQKENFKFGDVVHAPPTLVAPKKVQKIQGAARPGQKELLLKSMLTDDTKIINKTENNNTKKTSFTKVANNLDKKGKRKDMPHALRRQLDKQQKEVIEAYKKLKSKKHTGSSGV</sequence>
<gene>
    <name evidence="2" type="ORF">CEUTPL_LOCUS13559</name>
</gene>
<feature type="region of interest" description="Disordered" evidence="1">
    <location>
        <begin position="63"/>
        <end position="95"/>
    </location>
</feature>
<evidence type="ECO:0000313" key="3">
    <source>
        <dbReference type="Proteomes" id="UP001152799"/>
    </source>
</evidence>
<dbReference type="GO" id="GO:0005634">
    <property type="term" value="C:nucleus"/>
    <property type="evidence" value="ECO:0007669"/>
    <property type="project" value="TreeGrafter"/>
</dbReference>
<feature type="region of interest" description="Disordered" evidence="1">
    <location>
        <begin position="266"/>
        <end position="286"/>
    </location>
</feature>
<proteinExistence type="predicted"/>
<dbReference type="PANTHER" id="PTHR21838:SF2">
    <property type="entry name" value="COILED-COIL DOMAIN-CONTAINING PROTEIN 137"/>
    <property type="match status" value="1"/>
</dbReference>
<feature type="compositionally biased region" description="Basic residues" evidence="1">
    <location>
        <begin position="180"/>
        <end position="191"/>
    </location>
</feature>
<dbReference type="Proteomes" id="UP001152799">
    <property type="component" value="Chromosome 9"/>
</dbReference>